<proteinExistence type="predicted"/>
<organism evidence="1 2">
    <name type="scientific">Actinokineospora fastidiosa</name>
    <dbReference type="NCBI Taxonomy" id="1816"/>
    <lineage>
        <taxon>Bacteria</taxon>
        <taxon>Bacillati</taxon>
        <taxon>Actinomycetota</taxon>
        <taxon>Actinomycetes</taxon>
        <taxon>Pseudonocardiales</taxon>
        <taxon>Pseudonocardiaceae</taxon>
        <taxon>Actinokineospora</taxon>
    </lineage>
</organism>
<accession>A0A918LFI3</accession>
<keyword evidence="2" id="KW-1185">Reference proteome</keyword>
<evidence type="ECO:0000313" key="1">
    <source>
        <dbReference type="EMBL" id="GGS40382.1"/>
    </source>
</evidence>
<protein>
    <submittedName>
        <fullName evidence="1">Uncharacterized protein</fullName>
    </submittedName>
</protein>
<dbReference type="EMBL" id="BMRB01000003">
    <property type="protein sequence ID" value="GGS40382.1"/>
    <property type="molecule type" value="Genomic_DNA"/>
</dbReference>
<sequence>MAFAPITEASAVARFPELAQLAALRTAGWRFRPLADDRGGLLCIAGCRCHRLHTDALYVFDRFHVVGVRLLEGDGGGVVWLRDGSDLTEIVRDLIALPAPGEPGAPNLVMRPNALWLP</sequence>
<dbReference type="Proteomes" id="UP000660680">
    <property type="component" value="Unassembled WGS sequence"/>
</dbReference>
<name>A0A918LFI3_9PSEU</name>
<gene>
    <name evidence="1" type="ORF">GCM10010171_38560</name>
</gene>
<reference evidence="1" key="2">
    <citation type="submission" date="2020-09" db="EMBL/GenBank/DDBJ databases">
        <authorList>
            <person name="Sun Q."/>
            <person name="Ohkuma M."/>
        </authorList>
    </citation>
    <scope>NUCLEOTIDE SEQUENCE</scope>
    <source>
        <strain evidence="1">JCM 3276</strain>
    </source>
</reference>
<reference evidence="1" key="1">
    <citation type="journal article" date="2014" name="Int. J. Syst. Evol. Microbiol.">
        <title>Complete genome sequence of Corynebacterium casei LMG S-19264T (=DSM 44701T), isolated from a smear-ripened cheese.</title>
        <authorList>
            <consortium name="US DOE Joint Genome Institute (JGI-PGF)"/>
            <person name="Walter F."/>
            <person name="Albersmeier A."/>
            <person name="Kalinowski J."/>
            <person name="Ruckert C."/>
        </authorList>
    </citation>
    <scope>NUCLEOTIDE SEQUENCE</scope>
    <source>
        <strain evidence="1">JCM 3276</strain>
    </source>
</reference>
<dbReference type="RefSeq" id="WP_189211928.1">
    <property type="nucleotide sequence ID" value="NZ_BMRB01000003.1"/>
</dbReference>
<dbReference type="AlphaFoldDB" id="A0A918LFI3"/>
<evidence type="ECO:0000313" key="2">
    <source>
        <dbReference type="Proteomes" id="UP000660680"/>
    </source>
</evidence>
<comment type="caution">
    <text evidence="1">The sequence shown here is derived from an EMBL/GenBank/DDBJ whole genome shotgun (WGS) entry which is preliminary data.</text>
</comment>